<reference evidence="5" key="1">
    <citation type="submission" date="2020-08" db="EMBL/GenBank/DDBJ databases">
        <title>Sequencing the genomes of 1000 actinobacteria strains.</title>
        <authorList>
            <person name="Klenk H.-P."/>
        </authorList>
    </citation>
    <scope>NUCLEOTIDE SEQUENCE</scope>
    <source>
        <strain evidence="5">DSM 10695</strain>
    </source>
</reference>
<dbReference type="GeneID" id="85978806"/>
<evidence type="ECO:0000256" key="2">
    <source>
        <dbReference type="ARBA" id="ARBA00023125"/>
    </source>
</evidence>
<dbReference type="PANTHER" id="PTHR33164">
    <property type="entry name" value="TRANSCRIPTIONAL REGULATOR, MARR FAMILY"/>
    <property type="match status" value="1"/>
</dbReference>
<keyword evidence="1" id="KW-0805">Transcription regulation</keyword>
<dbReference type="Pfam" id="PF22381">
    <property type="entry name" value="Staph_reg_Sar_Rot"/>
    <property type="match status" value="1"/>
</dbReference>
<keyword evidence="6" id="KW-1185">Reference proteome</keyword>
<accession>A0A923E482</accession>
<dbReference type="Gene3D" id="1.10.10.10">
    <property type="entry name" value="Winged helix-like DNA-binding domain superfamily/Winged helix DNA-binding domain"/>
    <property type="match status" value="1"/>
</dbReference>
<protein>
    <submittedName>
        <fullName evidence="5">DNA-binding MarR family transcriptional regulator</fullName>
    </submittedName>
</protein>
<dbReference type="GO" id="GO:0003677">
    <property type="term" value="F:DNA binding"/>
    <property type="evidence" value="ECO:0007669"/>
    <property type="project" value="UniProtKB-KW"/>
</dbReference>
<evidence type="ECO:0000313" key="6">
    <source>
        <dbReference type="Proteomes" id="UP000617426"/>
    </source>
</evidence>
<keyword evidence="3" id="KW-0804">Transcription</keyword>
<dbReference type="Proteomes" id="UP000617426">
    <property type="component" value="Unassembled WGS sequence"/>
</dbReference>
<evidence type="ECO:0000259" key="4">
    <source>
        <dbReference type="PROSITE" id="PS50995"/>
    </source>
</evidence>
<dbReference type="InterPro" id="IPR036390">
    <property type="entry name" value="WH_DNA-bd_sf"/>
</dbReference>
<evidence type="ECO:0000256" key="3">
    <source>
        <dbReference type="ARBA" id="ARBA00023163"/>
    </source>
</evidence>
<dbReference type="PROSITE" id="PS50995">
    <property type="entry name" value="HTH_MARR_2"/>
    <property type="match status" value="1"/>
</dbReference>
<dbReference type="SMART" id="SM00347">
    <property type="entry name" value="HTH_MARR"/>
    <property type="match status" value="1"/>
</dbReference>
<comment type="caution">
    <text evidence="5">The sequence shown here is derived from an EMBL/GenBank/DDBJ whole genome shotgun (WGS) entry which is preliminary data.</text>
</comment>
<dbReference type="InterPro" id="IPR055166">
    <property type="entry name" value="Transc_reg_Sar_Rot_HTH"/>
</dbReference>
<evidence type="ECO:0000256" key="1">
    <source>
        <dbReference type="ARBA" id="ARBA00023015"/>
    </source>
</evidence>
<keyword evidence="2 5" id="KW-0238">DNA-binding</keyword>
<name>A0A923E482_9ACTO</name>
<feature type="domain" description="HTH marR-type" evidence="4">
    <location>
        <begin position="1"/>
        <end position="143"/>
    </location>
</feature>
<dbReference type="AlphaFoldDB" id="A0A923E482"/>
<dbReference type="InterPro" id="IPR000835">
    <property type="entry name" value="HTH_MarR-typ"/>
</dbReference>
<gene>
    <name evidence="5" type="ORF">HD592_000445</name>
</gene>
<dbReference type="InterPro" id="IPR036388">
    <property type="entry name" value="WH-like_DNA-bd_sf"/>
</dbReference>
<dbReference type="PRINTS" id="PR00598">
    <property type="entry name" value="HTHMARR"/>
</dbReference>
<dbReference type="GO" id="GO:0006950">
    <property type="term" value="P:response to stress"/>
    <property type="evidence" value="ECO:0007669"/>
    <property type="project" value="TreeGrafter"/>
</dbReference>
<evidence type="ECO:0000313" key="5">
    <source>
        <dbReference type="EMBL" id="MBB6333880.1"/>
    </source>
</evidence>
<dbReference type="EMBL" id="JACHMK010000001">
    <property type="protein sequence ID" value="MBB6333880.1"/>
    <property type="molecule type" value="Genomic_DNA"/>
</dbReference>
<sequence length="159" mass="17985">MTGRDARGRAWEAYFTTTTRLSNRIETELKSKRRISLPEYNVLLQVSRAGEEGIRPSVLAHQVVFSPSRLTHTVNRLIARGFLSRTTCAEDGRGGLIHLTPEGADHFRETALVHRDIIRSLALNDLSDEEIEVLDRVFTRIERRIDDSCGTGAAKRQKD</sequence>
<dbReference type="SUPFAM" id="SSF46785">
    <property type="entry name" value="Winged helix' DNA-binding domain"/>
    <property type="match status" value="1"/>
</dbReference>
<dbReference type="GO" id="GO:0003700">
    <property type="term" value="F:DNA-binding transcription factor activity"/>
    <property type="evidence" value="ECO:0007669"/>
    <property type="project" value="InterPro"/>
</dbReference>
<organism evidence="5 6">
    <name type="scientific">Schaalia hyovaginalis</name>
    <dbReference type="NCBI Taxonomy" id="29316"/>
    <lineage>
        <taxon>Bacteria</taxon>
        <taxon>Bacillati</taxon>
        <taxon>Actinomycetota</taxon>
        <taxon>Actinomycetes</taxon>
        <taxon>Actinomycetales</taxon>
        <taxon>Actinomycetaceae</taxon>
        <taxon>Schaalia</taxon>
    </lineage>
</organism>
<dbReference type="RefSeq" id="WP_184451537.1">
    <property type="nucleotide sequence ID" value="NZ_JACHMK010000001.1"/>
</dbReference>
<dbReference type="PANTHER" id="PTHR33164:SF99">
    <property type="entry name" value="MARR FAMILY REGULATORY PROTEIN"/>
    <property type="match status" value="1"/>
</dbReference>
<dbReference type="InterPro" id="IPR039422">
    <property type="entry name" value="MarR/SlyA-like"/>
</dbReference>
<proteinExistence type="predicted"/>